<dbReference type="AlphaFoldDB" id="A0A443QQ43"/>
<dbReference type="GO" id="GO:0016887">
    <property type="term" value="F:ATP hydrolysis activity"/>
    <property type="evidence" value="ECO:0007669"/>
    <property type="project" value="InterPro"/>
</dbReference>
<evidence type="ECO:0000256" key="2">
    <source>
        <dbReference type="ARBA" id="ARBA00022741"/>
    </source>
</evidence>
<accession>A0A443QQ43</accession>
<gene>
    <name evidence="5" type="ORF">B4U79_05944</name>
</gene>
<dbReference type="PANTHER" id="PTHR23074:SF17">
    <property type="entry name" value="FIDGETIN-LIKE PROTEIN 1"/>
    <property type="match status" value="1"/>
</dbReference>
<dbReference type="InterPro" id="IPR003959">
    <property type="entry name" value="ATPase_AAA_core"/>
</dbReference>
<dbReference type="Pfam" id="PF17862">
    <property type="entry name" value="AAA_lid_3"/>
    <property type="match status" value="1"/>
</dbReference>
<dbReference type="EMBL" id="NCKU01004970">
    <property type="protein sequence ID" value="RWS05186.1"/>
    <property type="molecule type" value="Genomic_DNA"/>
</dbReference>
<dbReference type="Pfam" id="PF00004">
    <property type="entry name" value="AAA"/>
    <property type="match status" value="1"/>
</dbReference>
<dbReference type="Gene3D" id="1.10.8.60">
    <property type="match status" value="1"/>
</dbReference>
<dbReference type="GO" id="GO:0005524">
    <property type="term" value="F:ATP binding"/>
    <property type="evidence" value="ECO:0007669"/>
    <property type="project" value="UniProtKB-KW"/>
</dbReference>
<dbReference type="GO" id="GO:0051013">
    <property type="term" value="P:microtubule severing"/>
    <property type="evidence" value="ECO:0007669"/>
    <property type="project" value="UniProtKB-ARBA"/>
</dbReference>
<dbReference type="InterPro" id="IPR041569">
    <property type="entry name" value="AAA_lid_3"/>
</dbReference>
<dbReference type="GO" id="GO:0031114">
    <property type="term" value="P:regulation of microtubule depolymerization"/>
    <property type="evidence" value="ECO:0007669"/>
    <property type="project" value="UniProtKB-ARBA"/>
</dbReference>
<dbReference type="InterPro" id="IPR027417">
    <property type="entry name" value="P-loop_NTPase"/>
</dbReference>
<evidence type="ECO:0000256" key="3">
    <source>
        <dbReference type="ARBA" id="ARBA00022840"/>
    </source>
</evidence>
<dbReference type="SUPFAM" id="SSF52540">
    <property type="entry name" value="P-loop containing nucleoside triphosphate hydrolases"/>
    <property type="match status" value="1"/>
</dbReference>
<dbReference type="GO" id="GO:0008568">
    <property type="term" value="F:microtubule severing ATPase activity"/>
    <property type="evidence" value="ECO:0007669"/>
    <property type="project" value="UniProtKB-ARBA"/>
</dbReference>
<dbReference type="Pfam" id="PF09336">
    <property type="entry name" value="Vps4_C"/>
    <property type="match status" value="1"/>
</dbReference>
<keyword evidence="2" id="KW-0547">Nucleotide-binding</keyword>
<dbReference type="PANTHER" id="PTHR23074">
    <property type="entry name" value="AAA DOMAIN-CONTAINING"/>
    <property type="match status" value="1"/>
</dbReference>
<keyword evidence="6" id="KW-1185">Reference proteome</keyword>
<dbReference type="STRING" id="1965070.A0A443QQ43"/>
<name>A0A443QQ43_9ACAR</name>
<feature type="domain" description="AAA+ ATPase" evidence="4">
    <location>
        <begin position="352"/>
        <end position="488"/>
    </location>
</feature>
<evidence type="ECO:0000313" key="5">
    <source>
        <dbReference type="EMBL" id="RWS05186.1"/>
    </source>
</evidence>
<dbReference type="FunFam" id="1.10.8.60:FF:000022">
    <property type="entry name" value="Fidgetin like 1"/>
    <property type="match status" value="1"/>
</dbReference>
<reference evidence="5 6" key="1">
    <citation type="journal article" date="2018" name="Gigascience">
        <title>Genomes of trombidid mites reveal novel predicted allergens and laterally-transferred genes associated with secondary metabolism.</title>
        <authorList>
            <person name="Dong X."/>
            <person name="Chaisiri K."/>
            <person name="Xia D."/>
            <person name="Armstrong S.D."/>
            <person name="Fang Y."/>
            <person name="Donnelly M.J."/>
            <person name="Kadowaki T."/>
            <person name="McGarry J.W."/>
            <person name="Darby A.C."/>
            <person name="Makepeace B.L."/>
        </authorList>
    </citation>
    <scope>NUCLEOTIDE SEQUENCE [LARGE SCALE GENOMIC DNA]</scope>
    <source>
        <strain evidence="5">UoL-WK</strain>
    </source>
</reference>
<sequence>MDSTLRSLEFELFELVKNERQADVESEAVYRRRIALLLNSIKEKVNVSSDVYDKLSQIAFRNYGKVMSKVELCNESVANVRNWRSSHVSCFDDELFRRFLNETTEKKDSTFLITPVSESTYNEVREYVKIEKQAKSRNSHSNAFQTLFKMNSEEKSCKRSSDIAGIDGNGFSFSKRTQLSDGNQFNETISAENCRISGLLKKRANRSATEHNESSEIQFKTAKEKLVEMQIANSEKPSYSLKTDKGNVKSAFKNPMKNKINSCENSNLNPKNKSEGEESSYISSEIALIISDVRGRNLEPALVEKILFEIVNDVTNITWEDIAGLEFAKESIREMVIYPMLRPDLFTGLRTPGKGLLLFGPPGTGKTMIGKCIANEARCTFFSITASSLTSKWIGESEKLVRSLFTVARIKQPSVVFIDEIDSMLTQRSDTEHESSRRIKTEFLAQFDGITADTSDRILIIGATNRPQELDEAMRRRFDKKLYIPLPNKTARKMIITKLIKNELNNLTEDECDKISELTDGYSGADMTQLCKEAAMGPIRRISSLKFEDIEAHHLSPISFKDFVVALKRIKATVAASALEGFEEWNKIFGCNISNEDDFCAQMQI</sequence>
<organism evidence="5 6">
    <name type="scientific">Dinothrombium tinctorium</name>
    <dbReference type="NCBI Taxonomy" id="1965070"/>
    <lineage>
        <taxon>Eukaryota</taxon>
        <taxon>Metazoa</taxon>
        <taxon>Ecdysozoa</taxon>
        <taxon>Arthropoda</taxon>
        <taxon>Chelicerata</taxon>
        <taxon>Arachnida</taxon>
        <taxon>Acari</taxon>
        <taxon>Acariformes</taxon>
        <taxon>Trombidiformes</taxon>
        <taxon>Prostigmata</taxon>
        <taxon>Anystina</taxon>
        <taxon>Parasitengona</taxon>
        <taxon>Trombidioidea</taxon>
        <taxon>Trombidiidae</taxon>
        <taxon>Dinothrombium</taxon>
    </lineage>
</organism>
<evidence type="ECO:0000259" key="4">
    <source>
        <dbReference type="SMART" id="SM00382"/>
    </source>
</evidence>
<dbReference type="GO" id="GO:0000070">
    <property type="term" value="P:mitotic sister chromatid segregation"/>
    <property type="evidence" value="ECO:0007669"/>
    <property type="project" value="UniProtKB-ARBA"/>
</dbReference>
<dbReference type="InterPro" id="IPR050304">
    <property type="entry name" value="MT-severing_AAA_ATPase"/>
</dbReference>
<dbReference type="InterPro" id="IPR003593">
    <property type="entry name" value="AAA+_ATPase"/>
</dbReference>
<dbReference type="SMART" id="SM00382">
    <property type="entry name" value="AAA"/>
    <property type="match status" value="1"/>
</dbReference>
<evidence type="ECO:0000313" key="6">
    <source>
        <dbReference type="Proteomes" id="UP000285301"/>
    </source>
</evidence>
<dbReference type="FunFam" id="3.40.50.300:FF:000093">
    <property type="entry name" value="Fidgetin-like 1"/>
    <property type="match status" value="1"/>
</dbReference>
<dbReference type="Proteomes" id="UP000285301">
    <property type="component" value="Unassembled WGS sequence"/>
</dbReference>
<comment type="similarity">
    <text evidence="1">Belongs to the AAA ATPase family.</text>
</comment>
<dbReference type="Gene3D" id="3.40.50.300">
    <property type="entry name" value="P-loop containing nucleotide triphosphate hydrolases"/>
    <property type="match status" value="1"/>
</dbReference>
<evidence type="ECO:0000256" key="1">
    <source>
        <dbReference type="ARBA" id="ARBA00006914"/>
    </source>
</evidence>
<keyword evidence="3" id="KW-0067">ATP-binding</keyword>
<dbReference type="GO" id="GO:0005813">
    <property type="term" value="C:centrosome"/>
    <property type="evidence" value="ECO:0007669"/>
    <property type="project" value="UniProtKB-ARBA"/>
</dbReference>
<proteinExistence type="inferred from homology"/>
<protein>
    <submittedName>
        <fullName evidence="5">Fidgetin-like protein 1</fullName>
    </submittedName>
</protein>
<comment type="caution">
    <text evidence="5">The sequence shown here is derived from an EMBL/GenBank/DDBJ whole genome shotgun (WGS) entry which is preliminary data.</text>
</comment>
<dbReference type="InterPro" id="IPR015415">
    <property type="entry name" value="Spast_Vps4_C"/>
</dbReference>
<dbReference type="OrthoDB" id="10251136at2759"/>